<dbReference type="InterPro" id="IPR043128">
    <property type="entry name" value="Rev_trsase/Diguanyl_cyclase"/>
</dbReference>
<sequence length="560" mass="60439">MDRATMQRTFAAAGFVAALAACWLLAGWLADGGAKHQLEDALRAQRQLSVSVADNMAQMIASDLSMARAIPETLAETHLIRRALAQSRNYAVNAAAGEPERRTELLAVTKLAEVSTLLRDARGFAGLDNVWIVDLHGIAIAASNALEPVSFVGLDLSSRHYVKEALLGSTGPMYAVGRKSLEPGVYIATPVYQDGLLVGAVVAKVGLRRLRHWVAAPGAFVTDENGVIVMAHDSALEGYRMPDAQVVRMNPAERIDDYRRDVFPELELVPLAARVAHEAPWVPAELASQLTELPGSHVAAVYIQRGGLNSGFSAHLVDPFVLWPHIIGNHRRVRTSVAVILGSTVVLGFVIALSYRRVKRHHRDAKRLAGQLQEINERLAAEAREDALTGALSRRYFLAQLEREMAAARARGMPLCLAIADLDFFKQINDRFGHTVGDHALQHFVACCRLELRSDDAVGRLGGEEFAIVLPGVTLVDGLRAANRARDAFRSRRAPGVPDGAALSASIGITELAAGDTIERLLSRADDALYAAKSDGRDCTKALQATSDTRAPLAKLPAAL</sequence>
<dbReference type="GO" id="GO:0052621">
    <property type="term" value="F:diguanylate cyclase activity"/>
    <property type="evidence" value="ECO:0007669"/>
    <property type="project" value="UniProtKB-EC"/>
</dbReference>
<dbReference type="SUPFAM" id="SSF103190">
    <property type="entry name" value="Sensory domain-like"/>
    <property type="match status" value="1"/>
</dbReference>
<dbReference type="Gene3D" id="3.30.450.20">
    <property type="entry name" value="PAS domain"/>
    <property type="match status" value="1"/>
</dbReference>
<dbReference type="PROSITE" id="PS51257">
    <property type="entry name" value="PROKAR_LIPOPROTEIN"/>
    <property type="match status" value="1"/>
</dbReference>
<dbReference type="STRING" id="28094.SAMN06295900_11982"/>
<dbReference type="InterPro" id="IPR029787">
    <property type="entry name" value="Nucleotide_cyclase"/>
</dbReference>
<dbReference type="InterPro" id="IPR050469">
    <property type="entry name" value="Diguanylate_Cyclase"/>
</dbReference>
<dbReference type="GeneID" id="95551057"/>
<dbReference type="InterPro" id="IPR000160">
    <property type="entry name" value="GGDEF_dom"/>
</dbReference>
<dbReference type="GO" id="GO:0005886">
    <property type="term" value="C:plasma membrane"/>
    <property type="evidence" value="ECO:0007669"/>
    <property type="project" value="TreeGrafter"/>
</dbReference>
<evidence type="ECO:0000313" key="7">
    <source>
        <dbReference type="Proteomes" id="UP000192911"/>
    </source>
</evidence>
<dbReference type="GO" id="GO:1902201">
    <property type="term" value="P:negative regulation of bacterial-type flagellum-dependent cell motility"/>
    <property type="evidence" value="ECO:0007669"/>
    <property type="project" value="TreeGrafter"/>
</dbReference>
<keyword evidence="7" id="KW-1185">Reference proteome</keyword>
<proteinExistence type="predicted"/>
<dbReference type="SUPFAM" id="SSF55073">
    <property type="entry name" value="Nucleotide cyclase"/>
    <property type="match status" value="1"/>
</dbReference>
<evidence type="ECO:0000256" key="4">
    <source>
        <dbReference type="SAM" id="Phobius"/>
    </source>
</evidence>
<dbReference type="OrthoDB" id="9813903at2"/>
<dbReference type="SMART" id="SM00267">
    <property type="entry name" value="GGDEF"/>
    <property type="match status" value="1"/>
</dbReference>
<evidence type="ECO:0000313" key="6">
    <source>
        <dbReference type="EMBL" id="SMF76880.1"/>
    </source>
</evidence>
<reference evidence="7" key="1">
    <citation type="submission" date="2017-04" db="EMBL/GenBank/DDBJ databases">
        <authorList>
            <person name="Varghese N."/>
            <person name="Submissions S."/>
        </authorList>
    </citation>
    <scope>NUCLEOTIDE SEQUENCE [LARGE SCALE GENOMIC DNA]</scope>
    <source>
        <strain evidence="7">Ballard 720</strain>
    </source>
</reference>
<dbReference type="EC" id="2.7.7.65" evidence="1"/>
<keyword evidence="4" id="KW-1133">Transmembrane helix</keyword>
<evidence type="ECO:0000256" key="3">
    <source>
        <dbReference type="SAM" id="Coils"/>
    </source>
</evidence>
<protein>
    <recommendedName>
        <fullName evidence="1">diguanylate cyclase</fullName>
        <ecNumber evidence="1">2.7.7.65</ecNumber>
    </recommendedName>
</protein>
<evidence type="ECO:0000256" key="1">
    <source>
        <dbReference type="ARBA" id="ARBA00012528"/>
    </source>
</evidence>
<feature type="domain" description="GGDEF" evidence="5">
    <location>
        <begin position="413"/>
        <end position="545"/>
    </location>
</feature>
<comment type="catalytic activity">
    <reaction evidence="2">
        <text>2 GTP = 3',3'-c-di-GMP + 2 diphosphate</text>
        <dbReference type="Rhea" id="RHEA:24898"/>
        <dbReference type="ChEBI" id="CHEBI:33019"/>
        <dbReference type="ChEBI" id="CHEBI:37565"/>
        <dbReference type="ChEBI" id="CHEBI:58805"/>
        <dbReference type="EC" id="2.7.7.65"/>
    </reaction>
</comment>
<dbReference type="GO" id="GO:0043709">
    <property type="term" value="P:cell adhesion involved in single-species biofilm formation"/>
    <property type="evidence" value="ECO:0007669"/>
    <property type="project" value="TreeGrafter"/>
</dbReference>
<organism evidence="6 7">
    <name type="scientific">Trinickia caryophylli</name>
    <name type="common">Paraburkholderia caryophylli</name>
    <dbReference type="NCBI Taxonomy" id="28094"/>
    <lineage>
        <taxon>Bacteria</taxon>
        <taxon>Pseudomonadati</taxon>
        <taxon>Pseudomonadota</taxon>
        <taxon>Betaproteobacteria</taxon>
        <taxon>Burkholderiales</taxon>
        <taxon>Burkholderiaceae</taxon>
        <taxon>Trinickia</taxon>
    </lineage>
</organism>
<keyword evidence="3" id="KW-0175">Coiled coil</keyword>
<feature type="transmembrane region" description="Helical" evidence="4">
    <location>
        <begin position="337"/>
        <end position="355"/>
    </location>
</feature>
<dbReference type="FunFam" id="3.30.70.270:FF:000001">
    <property type="entry name" value="Diguanylate cyclase domain protein"/>
    <property type="match status" value="1"/>
</dbReference>
<dbReference type="Proteomes" id="UP000192911">
    <property type="component" value="Unassembled WGS sequence"/>
</dbReference>
<keyword evidence="4" id="KW-0812">Transmembrane</keyword>
<evidence type="ECO:0000256" key="2">
    <source>
        <dbReference type="ARBA" id="ARBA00034247"/>
    </source>
</evidence>
<dbReference type="PANTHER" id="PTHR45138">
    <property type="entry name" value="REGULATORY COMPONENTS OF SENSORY TRANSDUCTION SYSTEM"/>
    <property type="match status" value="1"/>
</dbReference>
<evidence type="ECO:0000259" key="5">
    <source>
        <dbReference type="PROSITE" id="PS50887"/>
    </source>
</evidence>
<dbReference type="Pfam" id="PF00990">
    <property type="entry name" value="GGDEF"/>
    <property type="match status" value="1"/>
</dbReference>
<keyword evidence="4" id="KW-0472">Membrane</keyword>
<dbReference type="NCBIfam" id="TIGR00254">
    <property type="entry name" value="GGDEF"/>
    <property type="match status" value="1"/>
</dbReference>
<dbReference type="Gene3D" id="3.30.70.270">
    <property type="match status" value="1"/>
</dbReference>
<gene>
    <name evidence="6" type="ORF">SAMN06295900_11982</name>
</gene>
<dbReference type="AlphaFoldDB" id="A0A1X7GYS6"/>
<feature type="coiled-coil region" evidence="3">
    <location>
        <begin position="358"/>
        <end position="385"/>
    </location>
</feature>
<dbReference type="RefSeq" id="WP_085230238.1">
    <property type="nucleotide sequence ID" value="NZ_BSQD01000017.1"/>
</dbReference>
<name>A0A1X7GYS6_TRICW</name>
<dbReference type="InterPro" id="IPR029151">
    <property type="entry name" value="Sensor-like_sf"/>
</dbReference>
<accession>A0A1X7GYS6</accession>
<dbReference type="PANTHER" id="PTHR45138:SF9">
    <property type="entry name" value="DIGUANYLATE CYCLASE DGCM-RELATED"/>
    <property type="match status" value="1"/>
</dbReference>
<dbReference type="EMBL" id="FXAH01000019">
    <property type="protein sequence ID" value="SMF76880.1"/>
    <property type="molecule type" value="Genomic_DNA"/>
</dbReference>
<dbReference type="CDD" id="cd01949">
    <property type="entry name" value="GGDEF"/>
    <property type="match status" value="1"/>
</dbReference>
<dbReference type="PROSITE" id="PS50887">
    <property type="entry name" value="GGDEF"/>
    <property type="match status" value="1"/>
</dbReference>